<dbReference type="AlphaFoldDB" id="A0AAN6LMN6"/>
<dbReference type="GO" id="GO:0004497">
    <property type="term" value="F:monooxygenase activity"/>
    <property type="evidence" value="ECO:0007669"/>
    <property type="project" value="UniProtKB-KW"/>
</dbReference>
<keyword evidence="6" id="KW-0503">Monooxygenase</keyword>
<evidence type="ECO:0000256" key="1">
    <source>
        <dbReference type="ARBA" id="ARBA00001971"/>
    </source>
</evidence>
<protein>
    <recommendedName>
        <fullName evidence="7">Erythromycin biosynthesis protein CIII-like C-terminal domain-containing protein</fullName>
    </recommendedName>
</protein>
<gene>
    <name evidence="8" type="ORF">GRF29_213g718377</name>
</gene>
<accession>A0AAN6LMN6</accession>
<dbReference type="GO" id="GO:0016705">
    <property type="term" value="F:oxidoreductase activity, acting on paired donors, with incorporation or reduction of molecular oxygen"/>
    <property type="evidence" value="ECO:0007669"/>
    <property type="project" value="InterPro"/>
</dbReference>
<dbReference type="Pfam" id="PF06722">
    <property type="entry name" value="EryCIII-like_C"/>
    <property type="match status" value="1"/>
</dbReference>
<dbReference type="Pfam" id="PF00067">
    <property type="entry name" value="p450"/>
    <property type="match status" value="1"/>
</dbReference>
<dbReference type="InterPro" id="IPR036396">
    <property type="entry name" value="Cyt_P450_sf"/>
</dbReference>
<evidence type="ECO:0000256" key="2">
    <source>
        <dbReference type="ARBA" id="ARBA00010617"/>
    </source>
</evidence>
<dbReference type="CDD" id="cd11041">
    <property type="entry name" value="CYP503A1-like"/>
    <property type="match status" value="1"/>
</dbReference>
<dbReference type="PANTHER" id="PTHR46206:SF6">
    <property type="entry name" value="CYTOCHROME P450 MONOOXYGENASE AN1598-RELATED"/>
    <property type="match status" value="1"/>
</dbReference>
<evidence type="ECO:0000256" key="5">
    <source>
        <dbReference type="ARBA" id="ARBA00023004"/>
    </source>
</evidence>
<comment type="caution">
    <text evidence="8">The sequence shown here is derived from an EMBL/GenBank/DDBJ whole genome shotgun (WGS) entry which is preliminary data.</text>
</comment>
<keyword evidence="4" id="KW-0560">Oxidoreductase</keyword>
<proteinExistence type="inferred from homology"/>
<dbReference type="Gene3D" id="3.40.50.2000">
    <property type="entry name" value="Glycogen Phosphorylase B"/>
    <property type="match status" value="2"/>
</dbReference>
<name>A0AAN6LMN6_9PLEO</name>
<dbReference type="SUPFAM" id="SSF53756">
    <property type="entry name" value="UDP-Glycosyltransferase/glycogen phosphorylase"/>
    <property type="match status" value="1"/>
</dbReference>
<evidence type="ECO:0000256" key="4">
    <source>
        <dbReference type="ARBA" id="ARBA00023002"/>
    </source>
</evidence>
<feature type="domain" description="Erythromycin biosynthesis protein CIII-like C-terminal" evidence="7">
    <location>
        <begin position="814"/>
        <end position="914"/>
    </location>
</feature>
<organism evidence="8 9">
    <name type="scientific">Pseudopithomyces chartarum</name>
    <dbReference type="NCBI Taxonomy" id="1892770"/>
    <lineage>
        <taxon>Eukaryota</taxon>
        <taxon>Fungi</taxon>
        <taxon>Dikarya</taxon>
        <taxon>Ascomycota</taxon>
        <taxon>Pezizomycotina</taxon>
        <taxon>Dothideomycetes</taxon>
        <taxon>Pleosporomycetidae</taxon>
        <taxon>Pleosporales</taxon>
        <taxon>Massarineae</taxon>
        <taxon>Didymosphaeriaceae</taxon>
        <taxon>Pseudopithomyces</taxon>
    </lineage>
</organism>
<keyword evidence="3" id="KW-0479">Metal-binding</keyword>
<dbReference type="InterPro" id="IPR001128">
    <property type="entry name" value="Cyt_P450"/>
</dbReference>
<reference evidence="8 9" key="1">
    <citation type="submission" date="2021-02" db="EMBL/GenBank/DDBJ databases">
        <title>Genome assembly of Pseudopithomyces chartarum.</title>
        <authorList>
            <person name="Jauregui R."/>
            <person name="Singh J."/>
            <person name="Voisey C."/>
        </authorList>
    </citation>
    <scope>NUCLEOTIDE SEQUENCE [LARGE SCALE GENOMIC DNA]</scope>
    <source>
        <strain evidence="8 9">AGR01</strain>
    </source>
</reference>
<keyword evidence="9" id="KW-1185">Reference proteome</keyword>
<dbReference type="SUPFAM" id="SSF48264">
    <property type="entry name" value="Cytochrome P450"/>
    <property type="match status" value="1"/>
</dbReference>
<comment type="similarity">
    <text evidence="2">Belongs to the cytochrome P450 family.</text>
</comment>
<dbReference type="InterPro" id="IPR010610">
    <property type="entry name" value="EryCIII-like_C"/>
</dbReference>
<dbReference type="PANTHER" id="PTHR46206">
    <property type="entry name" value="CYTOCHROME P450"/>
    <property type="match status" value="1"/>
</dbReference>
<dbReference type="EMBL" id="WVTA01000017">
    <property type="protein sequence ID" value="KAK3201033.1"/>
    <property type="molecule type" value="Genomic_DNA"/>
</dbReference>
<evidence type="ECO:0000313" key="9">
    <source>
        <dbReference type="Proteomes" id="UP001280581"/>
    </source>
</evidence>
<comment type="cofactor">
    <cofactor evidence="1">
        <name>heme</name>
        <dbReference type="ChEBI" id="CHEBI:30413"/>
    </cofactor>
</comment>
<dbReference type="Gene3D" id="1.10.630.10">
    <property type="entry name" value="Cytochrome P450"/>
    <property type="match status" value="1"/>
</dbReference>
<dbReference type="GO" id="GO:0020037">
    <property type="term" value="F:heme binding"/>
    <property type="evidence" value="ECO:0007669"/>
    <property type="project" value="InterPro"/>
</dbReference>
<evidence type="ECO:0000259" key="7">
    <source>
        <dbReference type="Pfam" id="PF06722"/>
    </source>
</evidence>
<evidence type="ECO:0000256" key="6">
    <source>
        <dbReference type="ARBA" id="ARBA00023033"/>
    </source>
</evidence>
<dbReference type="Proteomes" id="UP001280581">
    <property type="component" value="Unassembled WGS sequence"/>
</dbReference>
<evidence type="ECO:0000313" key="8">
    <source>
        <dbReference type="EMBL" id="KAK3201033.1"/>
    </source>
</evidence>
<keyword evidence="5" id="KW-0408">Iron</keyword>
<dbReference type="GO" id="GO:0016757">
    <property type="term" value="F:glycosyltransferase activity"/>
    <property type="evidence" value="ECO:0007669"/>
    <property type="project" value="UniProtKB-ARBA"/>
</dbReference>
<dbReference type="GO" id="GO:0005506">
    <property type="term" value="F:iron ion binding"/>
    <property type="evidence" value="ECO:0007669"/>
    <property type="project" value="InterPro"/>
</dbReference>
<evidence type="ECO:0000256" key="3">
    <source>
        <dbReference type="ARBA" id="ARBA00022723"/>
    </source>
</evidence>
<sequence length="941" mass="106768">MDYLRFALLSLILLYFFFPQSLYVKLRTRKYPLVKGKKVPNGKEYRAAVQEGTAKYPNDIFRLDTSNYETIVLPRKYVQELKSIPEEKLSSVMDLYERVLGKYTLIGTDARAHGFVNSIRTDLNKHLVHTLDPLASEARYAIEGCIGKSEEWTPIHVYAQALRMVSLLSGRIFVGKPLSRNEEWISASIQSTVDTFTGASILWRVHWLLRPIIAFFLPQIQNIHRQNKQVAKMLEPLIKERLSQMDDPSFKRPVDMLQYFLENLPKKDAQYQARLHTAINVAGIHTTSMLLTHVLYDLAAYPHHIQPLREEVREALQSSGGIIDKNFMSKLKKLDSFMRESQRFNPALVVSLTRKVIQDTRLSDGIILPKGSFIACDSWTATRDAELWEDPERFDGFRFEKLRMVPGNETKHQFVTTSPENLVKFVYDKGDAFKKATRAIQSPFLNKAAFKILDFLPTILPRSKSPDFHRAIFVSRKMLSRSETPVFVTSTTLWSHVEKIAAIALELAELGYPVTFISGRIFEKHVTQLHPNITFEPMIGLDDQLTKEERAHYLSLPTPEEQEFYLFNKVFVDSIPYQFQTYQSLFKAFQEKYGDGKPLINFHDITTTGHHVVPLGGPGISPFANVGLNIHPLTLDSDDTFPFRTFQSVGRKPHTGPDAKAIHRKAYEDVKNEPMTKALNDHWQAKLKEMGVVRKQYPDICHAFNAIPDYLLSLGVPGFEFPRSDLRPNVRYFGAFKKVGNQGHENKPHLPSWWDEVAQAKKDGKKIVAVSQGTVEINLDDLLLPTLEALQDREDILVVATSVVKEPEEVEGLVTPSNARVAKFIPYDLLLPMVDVLVSNGGYGAVQHALRIGVPMVVAGSGQDKAITNTLVEWTGAGINLESRKPGVQNIRNAVAAVLDNDGIKQKVSALSEEYGNYDLSKVLDQSVQDIVRDWEAKKRR</sequence>